<evidence type="ECO:0000313" key="3">
    <source>
        <dbReference type="Proteomes" id="UP000623608"/>
    </source>
</evidence>
<keyword evidence="1" id="KW-1133">Transmembrane helix</keyword>
<comment type="caution">
    <text evidence="2">The sequence shown here is derived from an EMBL/GenBank/DDBJ whole genome shotgun (WGS) entry which is preliminary data.</text>
</comment>
<protein>
    <submittedName>
        <fullName evidence="2">Uncharacterized protein</fullName>
    </submittedName>
</protein>
<evidence type="ECO:0000256" key="1">
    <source>
        <dbReference type="SAM" id="Phobius"/>
    </source>
</evidence>
<dbReference type="Proteomes" id="UP000623608">
    <property type="component" value="Unassembled WGS sequence"/>
</dbReference>
<dbReference type="RefSeq" id="WP_275423005.1">
    <property type="nucleotide sequence ID" value="NZ_BOMY01000061.1"/>
</dbReference>
<reference evidence="2" key="1">
    <citation type="submission" date="2021-01" db="EMBL/GenBank/DDBJ databases">
        <title>Whole genome shotgun sequence of Actinoplanes tereljensis NBRC 105297.</title>
        <authorList>
            <person name="Komaki H."/>
            <person name="Tamura T."/>
        </authorList>
    </citation>
    <scope>NUCLEOTIDE SEQUENCE</scope>
    <source>
        <strain evidence="2">NBRC 105297</strain>
    </source>
</reference>
<organism evidence="2 3">
    <name type="scientific">Paractinoplanes tereljensis</name>
    <dbReference type="NCBI Taxonomy" id="571912"/>
    <lineage>
        <taxon>Bacteria</taxon>
        <taxon>Bacillati</taxon>
        <taxon>Actinomycetota</taxon>
        <taxon>Actinomycetes</taxon>
        <taxon>Micromonosporales</taxon>
        <taxon>Micromonosporaceae</taxon>
        <taxon>Paractinoplanes</taxon>
    </lineage>
</organism>
<keyword evidence="1" id="KW-0812">Transmembrane</keyword>
<sequence>MTPVDVYRRWRLALLVTWVALGVAVGVAAVLFLLWAVGVV</sequence>
<dbReference type="AlphaFoldDB" id="A0A919NWD8"/>
<gene>
    <name evidence="2" type="ORF">Ate02nite_92660</name>
</gene>
<name>A0A919NWD8_9ACTN</name>
<proteinExistence type="predicted"/>
<keyword evidence="1" id="KW-0472">Membrane</keyword>
<feature type="transmembrane region" description="Helical" evidence="1">
    <location>
        <begin position="12"/>
        <end position="37"/>
    </location>
</feature>
<evidence type="ECO:0000313" key="2">
    <source>
        <dbReference type="EMBL" id="GIF26536.1"/>
    </source>
</evidence>
<keyword evidence="3" id="KW-1185">Reference proteome</keyword>
<dbReference type="EMBL" id="BOMY01000061">
    <property type="protein sequence ID" value="GIF26536.1"/>
    <property type="molecule type" value="Genomic_DNA"/>
</dbReference>
<accession>A0A919NWD8</accession>